<feature type="compositionally biased region" description="Basic and acidic residues" evidence="2">
    <location>
        <begin position="745"/>
        <end position="759"/>
    </location>
</feature>
<feature type="domain" description="BRCT" evidence="3">
    <location>
        <begin position="1373"/>
        <end position="1452"/>
    </location>
</feature>
<keyword evidence="5" id="KW-1185">Reference proteome</keyword>
<proteinExistence type="predicted"/>
<feature type="region of interest" description="Disordered" evidence="2">
    <location>
        <begin position="1"/>
        <end position="50"/>
    </location>
</feature>
<feature type="coiled-coil region" evidence="1">
    <location>
        <begin position="815"/>
        <end position="860"/>
    </location>
</feature>
<evidence type="ECO:0000256" key="1">
    <source>
        <dbReference type="SAM" id="Coils"/>
    </source>
</evidence>
<evidence type="ECO:0000259" key="3">
    <source>
        <dbReference type="PROSITE" id="PS50172"/>
    </source>
</evidence>
<protein>
    <recommendedName>
        <fullName evidence="3">BRCT domain-containing protein</fullName>
    </recommendedName>
</protein>
<feature type="region of interest" description="Disordered" evidence="2">
    <location>
        <begin position="745"/>
        <end position="764"/>
    </location>
</feature>
<feature type="compositionally biased region" description="Polar residues" evidence="2">
    <location>
        <begin position="94"/>
        <end position="103"/>
    </location>
</feature>
<feature type="region of interest" description="Disordered" evidence="2">
    <location>
        <begin position="92"/>
        <end position="231"/>
    </location>
</feature>
<comment type="caution">
    <text evidence="4">The sequence shown here is derived from an EMBL/GenBank/DDBJ whole genome shotgun (WGS) entry which is preliminary data.</text>
</comment>
<dbReference type="EMBL" id="JALLAZ020001352">
    <property type="protein sequence ID" value="KAL3776456.1"/>
    <property type="molecule type" value="Genomic_DNA"/>
</dbReference>
<feature type="region of interest" description="Disordered" evidence="2">
    <location>
        <begin position="344"/>
        <end position="382"/>
    </location>
</feature>
<dbReference type="PROSITE" id="PS50172">
    <property type="entry name" value="BRCT"/>
    <property type="match status" value="2"/>
</dbReference>
<keyword evidence="1" id="KW-0175">Coiled coil</keyword>
<reference evidence="4 5" key="1">
    <citation type="submission" date="2024-10" db="EMBL/GenBank/DDBJ databases">
        <title>Updated reference genomes for cyclostephanoid diatoms.</title>
        <authorList>
            <person name="Roberts W.R."/>
            <person name="Alverson A.J."/>
        </authorList>
    </citation>
    <scope>NUCLEOTIDE SEQUENCE [LARGE SCALE GENOMIC DNA]</scope>
    <source>
        <strain evidence="4 5">AJA276-08</strain>
    </source>
</reference>
<feature type="compositionally biased region" description="Basic and acidic residues" evidence="2">
    <location>
        <begin position="1112"/>
        <end position="1123"/>
    </location>
</feature>
<gene>
    <name evidence="4" type="ORF">ACHAW5_006902</name>
</gene>
<feature type="region of interest" description="Disordered" evidence="2">
    <location>
        <begin position="636"/>
        <end position="736"/>
    </location>
</feature>
<organism evidence="4 5">
    <name type="scientific">Stephanodiscus triporus</name>
    <dbReference type="NCBI Taxonomy" id="2934178"/>
    <lineage>
        <taxon>Eukaryota</taxon>
        <taxon>Sar</taxon>
        <taxon>Stramenopiles</taxon>
        <taxon>Ochrophyta</taxon>
        <taxon>Bacillariophyta</taxon>
        <taxon>Coscinodiscophyceae</taxon>
        <taxon>Thalassiosirophycidae</taxon>
        <taxon>Stephanodiscales</taxon>
        <taxon>Stephanodiscaceae</taxon>
        <taxon>Stephanodiscus</taxon>
    </lineage>
</organism>
<feature type="compositionally biased region" description="Low complexity" evidence="2">
    <location>
        <begin position="1273"/>
        <end position="1291"/>
    </location>
</feature>
<feature type="region of interest" description="Disordered" evidence="2">
    <location>
        <begin position="1782"/>
        <end position="1820"/>
    </location>
</feature>
<feature type="compositionally biased region" description="Basic and acidic residues" evidence="2">
    <location>
        <begin position="197"/>
        <end position="218"/>
    </location>
</feature>
<feature type="region of interest" description="Disordered" evidence="2">
    <location>
        <begin position="264"/>
        <end position="324"/>
    </location>
</feature>
<feature type="region of interest" description="Disordered" evidence="2">
    <location>
        <begin position="1271"/>
        <end position="1374"/>
    </location>
</feature>
<feature type="compositionally biased region" description="Basic residues" evidence="2">
    <location>
        <begin position="916"/>
        <end position="933"/>
    </location>
</feature>
<feature type="compositionally biased region" description="Low complexity" evidence="2">
    <location>
        <begin position="184"/>
        <end position="193"/>
    </location>
</feature>
<accession>A0ABD3NMU6</accession>
<feature type="compositionally biased region" description="Polar residues" evidence="2">
    <location>
        <begin position="1347"/>
        <end position="1374"/>
    </location>
</feature>
<dbReference type="Proteomes" id="UP001530315">
    <property type="component" value="Unassembled WGS sequence"/>
</dbReference>
<evidence type="ECO:0000313" key="4">
    <source>
        <dbReference type="EMBL" id="KAL3776456.1"/>
    </source>
</evidence>
<feature type="domain" description="BRCT" evidence="3">
    <location>
        <begin position="1507"/>
        <end position="1610"/>
    </location>
</feature>
<feature type="region of interest" description="Disordered" evidence="2">
    <location>
        <begin position="907"/>
        <end position="971"/>
    </location>
</feature>
<sequence length="1820" mass="199463">MNPLAPPGDKDDDGMDVDDRRDGPHAPGAGSNDAKAAASDAGGNDYSASFPTATATATCLTCGAAGPDCEEDVDNPGDHYCARCWEEYAEAVGATSSAPSTRQDGIAAVPRDDNNEEEEEEEDKEEEATRASDAASSYAAAATQLWTQPRTQEGGDDGGGVPTAAAQEPPLAATSRGRGHEGTTTETAIATAAMDGEEMHDCRDDDAGDGDNREHSYEGEDDGEDEGGAQFDSSFIEAIVTTKTTIAADLNSVRNIMLSGLTAPEHAPAEDEEGGSRDLSYPGKATTPSPPEKIIDKEGSECTKSTSIDDIDSGELKTTTTTTTPKTYEEKLNKAAVGYAEPAAAKDNINSPDDCDPNIVMGANEESQDHADGITEDTVVPTGSDGWSVYDGETQMLPTAPSQAMPPAASSSANDSYKCQDLAMNDHTSSLVASVVDEEARTSQLIDEQTDAKFADDNDGCIIKERGVDCDHEILSPSHDIMKQTPENCSTLPISYPMDHILGEGNASPSQKEKTSCLLASVDENVEKIGDVGEEEKSQLSQDLLLTSPPAAAAKSDNCCGSPTKPLQYDDPIKTKQFSASKDDRTSTNDAPQTINEDGYANLKIIKTASLSRQEKSGEERTEWISSARHVLHEKVDKDTNSFSSPRLLMPSFRPIQKSSKDEVDDGSDEESWSRHGNNCFGYDSIESSQDESEMKEQPSAFKRLSRGTLKSANDKRTSPQSEGKPKATSVDGVVIQPKVLRYERKDSSSEAEFSHGDDNASDNLQQHKTYQRILKQPSDGDVNALVDLQESQTDERIREQLREVHAILPMTKEMQNIASRNKQLSDEIAKLKTSYKASIMKLNQEKTKLVAQLKTAQDTIRQNEKSMLVAQLKTAHDAIAQKDQIIKEKNALLKEQFDVIARMKGAYQSSDSSKKRTPHSPKNTSKKQKKKLSGFDSDSGGEEDDEVPLSALKNKTPSLDKKNPGKSCSSIKARKAGTKLISNAAVCSDEASIETALLNNRLNIASSKSGSVTSKYSSSKLSNVDWWKTLQERGWKYVCGPEPHNKVYVPKDGATHAGTQLGIHFFDIDNVRAAAIARGDLPETFTKSGIDPENGEDEQFMDDSNRRRHVDPRSDEHSPSQQLLDRRACGNFTFASVQRVIDILDEFMREDDHDLFARSLFAPLWDCLKTQGADVAGNDLTWRQERFREKLAICNWCYVPPSSIGVQEGRLGTDYFLTGEQLVLYVLKEISTLKELSSLYADNADLIQGILPVLERAVDENLEYRHAKIGKSSSVRSRRASSTLQASDSTPPKPTSKSDAKGKTPKKTGQQCSVSSKKRKITPESKMGSGKAKRKKTVDPVEKETSSPSFHSSQTQGVVSALPSYSSRSPGQNSGPLSGFKFFHSGIDSNFLIDEKIKRLGGEIVNHTSLTLSSARSKVFFLSDYTCWRKLKYIYANSLGTPMLHFQWLVDLEKKFKDYGVAKPFDSELYTKYRLPLGLDLSRGYFTLQRASAARCWDPPGRTKGEGSTIFDGMTIVLAVDEKQQADWKMILNACGATVLFDIPQGKGRAIVDCCLLASTTLPPHVISVPDYVTKLRQRIDINVPLLDLAWAHQSIIQRKRLPFEDARYMISLDPAMNNVSSIKNKSNDRYEVGDLVEFRRGAALTSFGRIKGIARLSQVNGFSLDIQVMESQGVNLVDCPSSAQMNVEEKNLRGNIVLLDSKDFHKLGYLPNNSSQTNIFNRVVDESQMSVINICVLRKVAASSPLEQLGDDLHIQSDEYQRDAEPLPRVEHVPEFVNAKQYGEELPRGGDGRANERAEVMYGEEDEDLTEGRRQVEL</sequence>
<evidence type="ECO:0000256" key="2">
    <source>
        <dbReference type="SAM" id="MobiDB-lite"/>
    </source>
</evidence>
<evidence type="ECO:0000313" key="5">
    <source>
        <dbReference type="Proteomes" id="UP001530315"/>
    </source>
</evidence>
<feature type="region of interest" description="Disordered" evidence="2">
    <location>
        <begin position="1084"/>
        <end position="1123"/>
    </location>
</feature>
<feature type="compositionally biased region" description="Acidic residues" evidence="2">
    <location>
        <begin position="114"/>
        <end position="126"/>
    </location>
</feature>
<dbReference type="CDD" id="cd17724">
    <property type="entry name" value="BRCT_p53bp1_rpt2"/>
    <property type="match status" value="1"/>
</dbReference>
<dbReference type="InterPro" id="IPR036420">
    <property type="entry name" value="BRCT_dom_sf"/>
</dbReference>
<feature type="region of interest" description="Disordered" evidence="2">
    <location>
        <begin position="553"/>
        <end position="596"/>
    </location>
</feature>
<dbReference type="InterPro" id="IPR001357">
    <property type="entry name" value="BRCT_dom"/>
</dbReference>
<dbReference type="Gene3D" id="3.40.50.10190">
    <property type="entry name" value="BRCT domain"/>
    <property type="match status" value="1"/>
</dbReference>
<feature type="compositionally biased region" description="Basic and acidic residues" evidence="2">
    <location>
        <begin position="1784"/>
        <end position="1801"/>
    </location>
</feature>
<name>A0ABD3NMU6_9STRA</name>
<feature type="compositionally biased region" description="Low complexity" evidence="2">
    <location>
        <begin position="131"/>
        <end position="142"/>
    </location>
</feature>
<dbReference type="InterPro" id="IPR047250">
    <property type="entry name" value="BRCT_p53bp1-like_rpt2"/>
</dbReference>